<dbReference type="NCBIfam" id="NF033559">
    <property type="entry name" value="transpos_IS1634"/>
    <property type="match status" value="1"/>
</dbReference>
<protein>
    <submittedName>
        <fullName evidence="2">IS1634 family transposase</fullName>
    </submittedName>
</protein>
<dbReference type="PANTHER" id="PTHR34614:SF2">
    <property type="entry name" value="TRANSPOSASE IS4-LIKE DOMAIN-CONTAINING PROTEIN"/>
    <property type="match status" value="1"/>
</dbReference>
<name>A0A563DNK7_9MICO</name>
<dbReference type="Pfam" id="PF01609">
    <property type="entry name" value="DDE_Tnp_1"/>
    <property type="match status" value="1"/>
</dbReference>
<dbReference type="InterPro" id="IPR047654">
    <property type="entry name" value="IS1634_transpos"/>
</dbReference>
<reference evidence="2 3" key="2">
    <citation type="submission" date="2019-08" db="EMBL/GenBank/DDBJ databases">
        <title>Jejuicoccus antrihumi gen. nov., sp. nov., a new member of the family Dermacoccaceae isolated from a cave.</title>
        <authorList>
            <person name="Schumann P."/>
            <person name="Kim I.S."/>
        </authorList>
    </citation>
    <scope>NUCLEOTIDE SEQUENCE [LARGE SCALE GENOMIC DNA]</scope>
    <source>
        <strain evidence="2 3">C5-26</strain>
    </source>
</reference>
<dbReference type="RefSeq" id="WP_146321582.1">
    <property type="nucleotide sequence ID" value="NZ_VCQV01000120.1"/>
</dbReference>
<evidence type="ECO:0000259" key="1">
    <source>
        <dbReference type="Pfam" id="PF01609"/>
    </source>
</evidence>
<gene>
    <name evidence="2" type="ORF">FGL98_25010</name>
</gene>
<proteinExistence type="predicted"/>
<dbReference type="InterPro" id="IPR002559">
    <property type="entry name" value="Transposase_11"/>
</dbReference>
<dbReference type="EMBL" id="VCQV01000120">
    <property type="protein sequence ID" value="TWP31787.1"/>
    <property type="molecule type" value="Genomic_DNA"/>
</dbReference>
<feature type="domain" description="Transposase IS4-like" evidence="1">
    <location>
        <begin position="195"/>
        <end position="321"/>
    </location>
</feature>
<dbReference type="Proteomes" id="UP000320244">
    <property type="component" value="Unassembled WGS sequence"/>
</dbReference>
<comment type="caution">
    <text evidence="2">The sequence shown here is derived from an EMBL/GenBank/DDBJ whole genome shotgun (WGS) entry which is preliminary data.</text>
</comment>
<sequence>MYLRQTRRKNRDGSVVEYVQLAHNQRNAATGASTAKVIHNFGRADQIDRDALGRLVSSISRYLNQEQAVSAAAPTGEVEILDSRRLGGAWTLDQLWSRLGIGAAIRAAAAGRRLDADQVERVLFTLVAQRALEPGSKLAATGWVAERVAIEQVTGISDDQAYRGMDFLLDTLGDIAEHVFSSVAHLLNLDVSIVFVDTTSTYWETEGPDVLPELQADPIDDEANPVESGRRAFGHSKDHRTDLPQVVIAMAVTRDGVPVRCWTFPGNEQDQQIIRTIKDDLGSWNLRRLVWVADRGFASAGNRAYLTKGGGHYIHAEKLRHTNREAAAALARPGRYKRLADNLRVKEIHVNPGDPLAGGDGARA</sequence>
<dbReference type="GO" id="GO:0004803">
    <property type="term" value="F:transposase activity"/>
    <property type="evidence" value="ECO:0007669"/>
    <property type="project" value="InterPro"/>
</dbReference>
<reference evidence="2 3" key="1">
    <citation type="submission" date="2019-05" db="EMBL/GenBank/DDBJ databases">
        <authorList>
            <person name="Lee S.D."/>
        </authorList>
    </citation>
    <scope>NUCLEOTIDE SEQUENCE [LARGE SCALE GENOMIC DNA]</scope>
    <source>
        <strain evidence="2 3">C5-26</strain>
    </source>
</reference>
<accession>A0A563DNK7</accession>
<keyword evidence="3" id="KW-1185">Reference proteome</keyword>
<evidence type="ECO:0000313" key="2">
    <source>
        <dbReference type="EMBL" id="TWP31787.1"/>
    </source>
</evidence>
<dbReference type="OrthoDB" id="9767746at2"/>
<dbReference type="GO" id="GO:0006313">
    <property type="term" value="P:DNA transposition"/>
    <property type="evidence" value="ECO:0007669"/>
    <property type="project" value="InterPro"/>
</dbReference>
<dbReference type="AlphaFoldDB" id="A0A563DNK7"/>
<feature type="non-terminal residue" evidence="2">
    <location>
        <position position="364"/>
    </location>
</feature>
<dbReference type="PANTHER" id="PTHR34614">
    <property type="match status" value="1"/>
</dbReference>
<evidence type="ECO:0000313" key="3">
    <source>
        <dbReference type="Proteomes" id="UP000320244"/>
    </source>
</evidence>
<dbReference type="GO" id="GO:0003677">
    <property type="term" value="F:DNA binding"/>
    <property type="evidence" value="ECO:0007669"/>
    <property type="project" value="InterPro"/>
</dbReference>
<organism evidence="2 3">
    <name type="scientific">Leekyejoonella antrihumi</name>
    <dbReference type="NCBI Taxonomy" id="1660198"/>
    <lineage>
        <taxon>Bacteria</taxon>
        <taxon>Bacillati</taxon>
        <taxon>Actinomycetota</taxon>
        <taxon>Actinomycetes</taxon>
        <taxon>Micrococcales</taxon>
        <taxon>Dermacoccaceae</taxon>
        <taxon>Leekyejoonella</taxon>
    </lineage>
</organism>